<dbReference type="Gene3D" id="2.130.10.10">
    <property type="entry name" value="YVTN repeat-like/Quinoprotein amine dehydrogenase"/>
    <property type="match status" value="4"/>
</dbReference>
<gene>
    <name evidence="4" type="ORF">D4764_12G0003480</name>
</gene>
<dbReference type="PROSITE" id="PS50294">
    <property type="entry name" value="WD_REPEATS_REGION"/>
    <property type="match status" value="4"/>
</dbReference>
<evidence type="ECO:0000313" key="4">
    <source>
        <dbReference type="EMBL" id="TWW76958.1"/>
    </source>
</evidence>
<dbReference type="Pfam" id="PF00400">
    <property type="entry name" value="WD40"/>
    <property type="match status" value="5"/>
</dbReference>
<accession>A0A5C6PEA5</accession>
<dbReference type="InterPro" id="IPR036322">
    <property type="entry name" value="WD40_repeat_dom_sf"/>
</dbReference>
<dbReference type="InterPro" id="IPR011047">
    <property type="entry name" value="Quinoprotein_ADH-like_sf"/>
</dbReference>
<reference evidence="4 5" key="1">
    <citation type="submission" date="2019-04" db="EMBL/GenBank/DDBJ databases">
        <title>Chromosome genome assembly for Takifugu flavidus.</title>
        <authorList>
            <person name="Xiao S."/>
        </authorList>
    </citation>
    <scope>NUCLEOTIDE SEQUENCE [LARGE SCALE GENOMIC DNA]</scope>
    <source>
        <strain evidence="4">HTHZ2018</strain>
        <tissue evidence="4">Muscle</tissue>
    </source>
</reference>
<evidence type="ECO:0000313" key="5">
    <source>
        <dbReference type="Proteomes" id="UP000324091"/>
    </source>
</evidence>
<dbReference type="PROSITE" id="PS00678">
    <property type="entry name" value="WD_REPEATS_1"/>
    <property type="match status" value="2"/>
</dbReference>
<dbReference type="InterPro" id="IPR019775">
    <property type="entry name" value="WD40_repeat_CS"/>
</dbReference>
<dbReference type="SMART" id="SM00320">
    <property type="entry name" value="WD40"/>
    <property type="match status" value="10"/>
</dbReference>
<keyword evidence="1 3" id="KW-0853">WD repeat</keyword>
<comment type="caution">
    <text evidence="4">The sequence shown here is derived from an EMBL/GenBank/DDBJ whole genome shotgun (WGS) entry which is preliminary data.</text>
</comment>
<name>A0A5C6PEA5_9TELE</name>
<dbReference type="InterPro" id="IPR015943">
    <property type="entry name" value="WD40/YVTN_repeat-like_dom_sf"/>
</dbReference>
<dbReference type="PANTHER" id="PTHR44324:SF4">
    <property type="entry name" value="WD40 REPEAT DOMAIN 95"/>
    <property type="match status" value="1"/>
</dbReference>
<evidence type="ECO:0000256" key="1">
    <source>
        <dbReference type="ARBA" id="ARBA00022574"/>
    </source>
</evidence>
<dbReference type="PANTHER" id="PTHR44324">
    <property type="entry name" value="WD40 REPEAT DOMAIN 95"/>
    <property type="match status" value="1"/>
</dbReference>
<dbReference type="EMBL" id="RHFK02000004">
    <property type="protein sequence ID" value="TWW76958.1"/>
    <property type="molecule type" value="Genomic_DNA"/>
</dbReference>
<evidence type="ECO:0000256" key="2">
    <source>
        <dbReference type="ARBA" id="ARBA00022737"/>
    </source>
</evidence>
<dbReference type="InterPro" id="IPR051242">
    <property type="entry name" value="WD-EF-hand_domain"/>
</dbReference>
<dbReference type="SUPFAM" id="SSF50998">
    <property type="entry name" value="Quinoprotein alcohol dehydrogenase-like"/>
    <property type="match status" value="1"/>
</dbReference>
<keyword evidence="5" id="KW-1185">Reference proteome</keyword>
<organism evidence="4 5">
    <name type="scientific">Takifugu flavidus</name>
    <name type="common">sansaifugu</name>
    <dbReference type="NCBI Taxonomy" id="433684"/>
    <lineage>
        <taxon>Eukaryota</taxon>
        <taxon>Metazoa</taxon>
        <taxon>Chordata</taxon>
        <taxon>Craniata</taxon>
        <taxon>Vertebrata</taxon>
        <taxon>Euteleostomi</taxon>
        <taxon>Actinopterygii</taxon>
        <taxon>Neopterygii</taxon>
        <taxon>Teleostei</taxon>
        <taxon>Neoteleostei</taxon>
        <taxon>Acanthomorphata</taxon>
        <taxon>Eupercaria</taxon>
        <taxon>Tetraodontiformes</taxon>
        <taxon>Tetradontoidea</taxon>
        <taxon>Tetraodontidae</taxon>
        <taxon>Takifugu</taxon>
    </lineage>
</organism>
<feature type="repeat" description="WD" evidence="3">
    <location>
        <begin position="546"/>
        <end position="586"/>
    </location>
</feature>
<dbReference type="Proteomes" id="UP000324091">
    <property type="component" value="Chromosome 12"/>
</dbReference>
<protein>
    <submittedName>
        <fullName evidence="4">WD repeat-containing protein on Y chromosome</fullName>
    </submittedName>
</protein>
<dbReference type="InterPro" id="IPR020472">
    <property type="entry name" value="WD40_PAC1"/>
</dbReference>
<dbReference type="SUPFAM" id="SSF50978">
    <property type="entry name" value="WD40 repeat-like"/>
    <property type="match status" value="2"/>
</dbReference>
<evidence type="ECO:0000256" key="3">
    <source>
        <dbReference type="PROSITE-ProRule" id="PRU00221"/>
    </source>
</evidence>
<dbReference type="AlphaFoldDB" id="A0A5C6PEA5"/>
<proteinExistence type="predicted"/>
<feature type="repeat" description="WD" evidence="3">
    <location>
        <begin position="319"/>
        <end position="360"/>
    </location>
</feature>
<feature type="repeat" description="WD" evidence="3">
    <location>
        <begin position="406"/>
        <end position="447"/>
    </location>
</feature>
<dbReference type="InterPro" id="IPR001680">
    <property type="entry name" value="WD40_rpt"/>
</dbReference>
<feature type="repeat" description="WD" evidence="3">
    <location>
        <begin position="447"/>
        <end position="488"/>
    </location>
</feature>
<dbReference type="PRINTS" id="PR00320">
    <property type="entry name" value="GPROTEINBRPT"/>
</dbReference>
<dbReference type="PROSITE" id="PS50082">
    <property type="entry name" value="WD_REPEATS_2"/>
    <property type="match status" value="4"/>
</dbReference>
<sequence length="851" mass="94577">MKGDLCAYMLQESRAREDTARRRKQTAFALPATLHVLVHGVPVVGVHPIHDSTAVTVGEDGVICCWSSELKPQKTKDAFDGGSLNRKSKWASCCTLMTECNKLMIGTGDREIQFYDLSTLDPYCQINALETIPLTLSHSCLSLDKYCILYGDAEGCVTVILISCFGDTLRLWNKLPKIAGVPSVPMDRAVISPNVTFVRWKVHQDWVTHVKYYADFQAVVSSSNEESSSVVLGRVLPLTDPEQRLTEIWEACYGGKIKKVQLTWTPQLRASHDQTAFSINKGVKTFDLCGKHSLLVTGGLDSLVRMWNPHFSGKPAGILRGHQAPVSYLCISSEDSQIFSVSVDNAVKVWDIQEQHCLLTVDSKESGIRGDITACSYSSSMKSLYVAADNMAVLSQKTRPRRRGRLVSHEEPVKCCGYCEEFRQVVSCSEESVVRVWDFDTGRLVFEFGSTHAVTCMTFDLSGRRLITGGRDGCLRIWNYSNGQCLKTLKKEGECRAVLDCIFLRVHSNFYVMSVGQDRNVSIYSDVPADFRHVQKPKPSWQDDQKKGHKEEILCVAHCPPSLLATGSCDGEVIVWDVVSGRMQCRFTSPPPDEQQHTDGIDASVTSAIFLKSSELQQFSMATALVTSGAMGYINLWSVHSGGEHVGALKASRTQGKITKLAKTEKTSRLYAADQMGYIYIHDIKKFAPSQKSQKDSAENFWRAHTSRVTGYVTYTSHQKRTRSFISSFPSSLQVVADDQVVLTSSTDCSVRLWSDRGEFIGECADAQLVSMSPNSMNQRKAHALRALRATLTAGWSLRMLSDRRLLGAKVAGCWILLSLRKYAPDLDLPVRAAARNSKQFVLLCCARFCV</sequence>
<keyword evidence="2" id="KW-0677">Repeat</keyword>